<evidence type="ECO:0008006" key="3">
    <source>
        <dbReference type="Google" id="ProtNLM"/>
    </source>
</evidence>
<keyword evidence="2" id="KW-1185">Reference proteome</keyword>
<dbReference type="EMBL" id="LNXV01000034">
    <property type="protein sequence ID" value="KTC77847.1"/>
    <property type="molecule type" value="Genomic_DNA"/>
</dbReference>
<dbReference type="OrthoDB" id="5795846at2"/>
<comment type="caution">
    <text evidence="1">The sequence shown here is derived from an EMBL/GenBank/DDBJ whole genome shotgun (WGS) entry which is preliminary data.</text>
</comment>
<name>A0A0W0S2U8_9GAMM</name>
<dbReference type="Proteomes" id="UP000054742">
    <property type="component" value="Unassembled WGS sequence"/>
</dbReference>
<gene>
    <name evidence="1" type="ORF">Lbru_2740</name>
</gene>
<sequence length="175" mass="20728">MNDNKLEEHPLTNPFWQFSLKVYQSEPVKKQCLSLQNNTCANVNLLLFCCWLSGSLAPIPHSEFILVCDSINDWHTKVTLPLRQVRQYLKESQTNPWVKSFYQHLLTQEIHSEAYQQQMLYAHFKQKKLLHSFHSNKELALRYLTWLFEHMGIIIDKNLDLQLRKLVDLALTFVV</sequence>
<dbReference type="Pfam" id="PF09523">
    <property type="entry name" value="DUF2390"/>
    <property type="match status" value="1"/>
</dbReference>
<dbReference type="InterPro" id="IPR012659">
    <property type="entry name" value="CHP02444"/>
</dbReference>
<proteinExistence type="predicted"/>
<evidence type="ECO:0000313" key="1">
    <source>
        <dbReference type="EMBL" id="KTC77847.1"/>
    </source>
</evidence>
<dbReference type="NCBIfam" id="TIGR02444">
    <property type="entry name" value="TIGR02444 family protein"/>
    <property type="match status" value="1"/>
</dbReference>
<evidence type="ECO:0000313" key="2">
    <source>
        <dbReference type="Proteomes" id="UP000054742"/>
    </source>
</evidence>
<dbReference type="RefSeq" id="WP_058442719.1">
    <property type="nucleotide sequence ID" value="NZ_CAAAHU010000011.1"/>
</dbReference>
<dbReference type="PATRIC" id="fig|29422.6.peg.2907"/>
<reference evidence="1 2" key="1">
    <citation type="submission" date="2015-11" db="EMBL/GenBank/DDBJ databases">
        <title>Genomic analysis of 38 Legionella species identifies large and diverse effector repertoires.</title>
        <authorList>
            <person name="Burstein D."/>
            <person name="Amaro F."/>
            <person name="Zusman T."/>
            <person name="Lifshitz Z."/>
            <person name="Cohen O."/>
            <person name="Gilbert J.A."/>
            <person name="Pupko T."/>
            <person name="Shuman H.A."/>
            <person name="Segal G."/>
        </authorList>
    </citation>
    <scope>NUCLEOTIDE SEQUENCE [LARGE SCALE GENOMIC DNA]</scope>
    <source>
        <strain evidence="1 2">ATCC 43878</strain>
    </source>
</reference>
<accession>A0A0W0S2U8</accession>
<dbReference type="STRING" id="29422.Lbru_2740"/>
<protein>
    <recommendedName>
        <fullName evidence="3">TIGR02444 family protein</fullName>
    </recommendedName>
</protein>
<dbReference type="AlphaFoldDB" id="A0A0W0S2U8"/>
<organism evidence="1 2">
    <name type="scientific">Legionella brunensis</name>
    <dbReference type="NCBI Taxonomy" id="29422"/>
    <lineage>
        <taxon>Bacteria</taxon>
        <taxon>Pseudomonadati</taxon>
        <taxon>Pseudomonadota</taxon>
        <taxon>Gammaproteobacteria</taxon>
        <taxon>Legionellales</taxon>
        <taxon>Legionellaceae</taxon>
        <taxon>Legionella</taxon>
    </lineage>
</organism>